<evidence type="ECO:0000313" key="1">
    <source>
        <dbReference type="EMBL" id="CAJ2511155.1"/>
    </source>
</evidence>
<dbReference type="EMBL" id="CAUWAG010000018">
    <property type="protein sequence ID" value="CAJ2511155.1"/>
    <property type="molecule type" value="Genomic_DNA"/>
</dbReference>
<accession>A0AAI8VUU7</accession>
<reference evidence="1" key="1">
    <citation type="submission" date="2023-10" db="EMBL/GenBank/DDBJ databases">
        <authorList>
            <person name="Hackl T."/>
        </authorList>
    </citation>
    <scope>NUCLEOTIDE SEQUENCE</scope>
</reference>
<dbReference type="AlphaFoldDB" id="A0AAI8VUU7"/>
<gene>
    <name evidence="1" type="ORF">KHLLAP_LOCUS11623</name>
</gene>
<proteinExistence type="predicted"/>
<dbReference type="SUPFAM" id="SSF54928">
    <property type="entry name" value="RNA-binding domain, RBD"/>
    <property type="match status" value="1"/>
</dbReference>
<dbReference type="InterPro" id="IPR035979">
    <property type="entry name" value="RBD_domain_sf"/>
</dbReference>
<organism evidence="1 2">
    <name type="scientific">Anthostomella pinea</name>
    <dbReference type="NCBI Taxonomy" id="933095"/>
    <lineage>
        <taxon>Eukaryota</taxon>
        <taxon>Fungi</taxon>
        <taxon>Dikarya</taxon>
        <taxon>Ascomycota</taxon>
        <taxon>Pezizomycotina</taxon>
        <taxon>Sordariomycetes</taxon>
        <taxon>Xylariomycetidae</taxon>
        <taxon>Xylariales</taxon>
        <taxon>Xylariaceae</taxon>
        <taxon>Anthostomella</taxon>
    </lineage>
</organism>
<dbReference type="GO" id="GO:0003676">
    <property type="term" value="F:nucleic acid binding"/>
    <property type="evidence" value="ECO:0007669"/>
    <property type="project" value="InterPro"/>
</dbReference>
<keyword evidence="2" id="KW-1185">Reference proteome</keyword>
<protein>
    <submittedName>
        <fullName evidence="1">Uu.00g067800.m01.CDS01</fullName>
    </submittedName>
</protein>
<sequence length="155" mass="17305">MERLVPHPPQPTITISGNYRGNPHNPENIPQQVGNNPNTSLWITNLPSQTSHSDIFSSIRRIDAIKAHHVNAPNDTHPEACAAKLVFFEDAPAERLLNIARAGQFIVRSQAATAEWNRVATREDPPQGRSRVLRIEGPLHVVNQVILEAFWAQSF</sequence>
<evidence type="ECO:0000313" key="2">
    <source>
        <dbReference type="Proteomes" id="UP001295740"/>
    </source>
</evidence>
<comment type="caution">
    <text evidence="1">The sequence shown here is derived from an EMBL/GenBank/DDBJ whole genome shotgun (WGS) entry which is preliminary data.</text>
</comment>
<name>A0AAI8VUU7_9PEZI</name>
<dbReference type="Proteomes" id="UP001295740">
    <property type="component" value="Unassembled WGS sequence"/>
</dbReference>